<dbReference type="Proteomes" id="UP001165641">
    <property type="component" value="Unassembled WGS sequence"/>
</dbReference>
<protein>
    <recommendedName>
        <fullName evidence="3">Inovirus Gp2 family protein</fullName>
    </recommendedName>
</protein>
<comment type="caution">
    <text evidence="1">The sequence shown here is derived from an EMBL/GenBank/DDBJ whole genome shotgun (WGS) entry which is preliminary data.</text>
</comment>
<sequence length="317" mass="34802">DVLQSEAQACEKRDAVARRVRTAAETETRRRLGNAGLFKAPQKGTLVNVVAQGAALEAVTAAHPLDAVVGKIAKTTQPPEKRTDGLPVGSQAKFIEAAKCAAILGFPINTLLTVRWSSLYYHDNATSIFTKAPVERIAYLVELLRKWVGARCRGGFQYLWVREVTSDLGEHWHLAFHLPHGKRKAIASYLSDLLGEPLDHTPRTKAQGRTEGEFACSIWGSWHLAKDTRPEQLGFYLAAYLGKGEPSECMFRGKLVPNTCKPVRGRAFGGRERSGRYDAPQGQIRGTAALKKRFDMARPLKQAVKAAQSGDLSGVRV</sequence>
<feature type="non-terminal residue" evidence="1">
    <location>
        <position position="1"/>
    </location>
</feature>
<organism evidence="1 2">
    <name type="scientific">Paracoccus onchidii</name>
    <dbReference type="NCBI Taxonomy" id="3017813"/>
    <lineage>
        <taxon>Bacteria</taxon>
        <taxon>Pseudomonadati</taxon>
        <taxon>Pseudomonadota</taxon>
        <taxon>Alphaproteobacteria</taxon>
        <taxon>Rhodobacterales</taxon>
        <taxon>Paracoccaceae</taxon>
        <taxon>Paracoccus</taxon>
    </lineage>
</organism>
<accession>A0ABT4ZK03</accession>
<dbReference type="EMBL" id="JAQBIE010000051">
    <property type="protein sequence ID" value="MDB6179676.1"/>
    <property type="molecule type" value="Genomic_DNA"/>
</dbReference>
<evidence type="ECO:0008006" key="3">
    <source>
        <dbReference type="Google" id="ProtNLM"/>
    </source>
</evidence>
<evidence type="ECO:0000313" key="2">
    <source>
        <dbReference type="Proteomes" id="UP001165641"/>
    </source>
</evidence>
<keyword evidence="2" id="KW-1185">Reference proteome</keyword>
<name>A0ABT4ZK03_9RHOB</name>
<reference evidence="1" key="1">
    <citation type="submission" date="2022-12" db="EMBL/GenBank/DDBJ databases">
        <title>Paracoccus onchidii sp. nov., isolated from a marine invertebrate from the South China Sea.</title>
        <authorList>
            <person name="Xu S."/>
            <person name="Liu Z."/>
            <person name="Xu Y."/>
        </authorList>
    </citation>
    <scope>NUCLEOTIDE SEQUENCE</scope>
    <source>
        <strain evidence="1">Z330</strain>
    </source>
</reference>
<evidence type="ECO:0000313" key="1">
    <source>
        <dbReference type="EMBL" id="MDB6179676.1"/>
    </source>
</evidence>
<proteinExistence type="predicted"/>
<dbReference type="RefSeq" id="WP_271890770.1">
    <property type="nucleotide sequence ID" value="NZ_JAQBIE010000051.1"/>
</dbReference>
<gene>
    <name evidence="1" type="ORF">PAF17_19685</name>
</gene>